<dbReference type="AlphaFoldDB" id="A0A1Y5IAW7"/>
<gene>
    <name evidence="2" type="ORF">BE221DRAFT_205316</name>
</gene>
<evidence type="ECO:0000256" key="1">
    <source>
        <dbReference type="SAM" id="MobiDB-lite"/>
    </source>
</evidence>
<evidence type="ECO:0000313" key="2">
    <source>
        <dbReference type="EMBL" id="OUS46601.1"/>
    </source>
</evidence>
<dbReference type="EMBL" id="KZ155782">
    <property type="protein sequence ID" value="OUS46601.1"/>
    <property type="molecule type" value="Genomic_DNA"/>
</dbReference>
<dbReference type="Proteomes" id="UP000195557">
    <property type="component" value="Unassembled WGS sequence"/>
</dbReference>
<accession>A0A1Y5IAW7</accession>
<organism evidence="2">
    <name type="scientific">Ostreococcus tauri</name>
    <name type="common">Marine green alga</name>
    <dbReference type="NCBI Taxonomy" id="70448"/>
    <lineage>
        <taxon>Eukaryota</taxon>
        <taxon>Viridiplantae</taxon>
        <taxon>Chlorophyta</taxon>
        <taxon>Mamiellophyceae</taxon>
        <taxon>Mamiellales</taxon>
        <taxon>Bathycoccaceae</taxon>
        <taxon>Ostreococcus</taxon>
    </lineage>
</organism>
<proteinExistence type="predicted"/>
<reference evidence="2" key="1">
    <citation type="submission" date="2017-04" db="EMBL/GenBank/DDBJ databases">
        <title>Population genomics of picophytoplankton unveils novel chromosome hypervariability.</title>
        <authorList>
            <consortium name="DOE Joint Genome Institute"/>
            <person name="Blanc-Mathieu R."/>
            <person name="Krasovec M."/>
            <person name="Hebrard M."/>
            <person name="Yau S."/>
            <person name="Desgranges E."/>
            <person name="Martin J."/>
            <person name="Schackwitz W."/>
            <person name="Kuo A."/>
            <person name="Salin G."/>
            <person name="Donnadieu C."/>
            <person name="Desdevises Y."/>
            <person name="Sanchez-Ferandin S."/>
            <person name="Moreau H."/>
            <person name="Rivals E."/>
            <person name="Grigoriev I.V."/>
            <person name="Grimsley N."/>
            <person name="Eyre-Walker A."/>
            <person name="Piganeau G."/>
        </authorList>
    </citation>
    <scope>NUCLEOTIDE SEQUENCE [LARGE SCALE GENOMIC DNA]</scope>
    <source>
        <strain evidence="2">RCC 1115</strain>
    </source>
</reference>
<name>A0A1Y5IAW7_OSTTA</name>
<protein>
    <submittedName>
        <fullName evidence="2">Uncharacterized protein</fullName>
    </submittedName>
</protein>
<feature type="region of interest" description="Disordered" evidence="1">
    <location>
        <begin position="34"/>
        <end position="54"/>
    </location>
</feature>
<sequence length="54" mass="6146">MSSALLSAPRLNNAHTQVSPAIFPYLRAHHRIRPTERRSACNKHSVRSRAQLQI</sequence>